<dbReference type="RefSeq" id="WP_379598826.1">
    <property type="nucleotide sequence ID" value="NZ_JBHUDE010000155.1"/>
</dbReference>
<evidence type="ECO:0000313" key="1">
    <source>
        <dbReference type="EMBL" id="MFD1609378.1"/>
    </source>
</evidence>
<dbReference type="EMBL" id="JBHUDE010000155">
    <property type="protein sequence ID" value="MFD1609378.1"/>
    <property type="molecule type" value="Genomic_DNA"/>
</dbReference>
<reference evidence="2" key="1">
    <citation type="journal article" date="2019" name="Int. J. Syst. Evol. Microbiol.">
        <title>The Global Catalogue of Microorganisms (GCM) 10K type strain sequencing project: providing services to taxonomists for standard genome sequencing and annotation.</title>
        <authorList>
            <consortium name="The Broad Institute Genomics Platform"/>
            <consortium name="The Broad Institute Genome Sequencing Center for Infectious Disease"/>
            <person name="Wu L."/>
            <person name="Ma J."/>
        </authorList>
    </citation>
    <scope>NUCLEOTIDE SEQUENCE [LARGE SCALE GENOMIC DNA]</scope>
    <source>
        <strain evidence="2">CGMCC 1.12376</strain>
    </source>
</reference>
<protein>
    <submittedName>
        <fullName evidence="1">Uncharacterized protein</fullName>
    </submittedName>
</protein>
<comment type="caution">
    <text evidence="1">The sequence shown here is derived from an EMBL/GenBank/DDBJ whole genome shotgun (WGS) entry which is preliminary data.</text>
</comment>
<name>A0ABW4HVF3_9BACI</name>
<sequence>MQDVFVISSNHHSLARLRILSKQIELGLLTNTPNPHDFLLLRELYASYYAIHFDFETFHTLDLTTLQKMGVQPIIGPVNTIEKMKFMQQHPEVLVTTTELEKYQAICYPKTITDWQKVGI</sequence>
<dbReference type="SUPFAM" id="SSF51695">
    <property type="entry name" value="PLC-like phosphodiesterases"/>
    <property type="match status" value="1"/>
</dbReference>
<accession>A0ABW4HVF3</accession>
<evidence type="ECO:0000313" key="2">
    <source>
        <dbReference type="Proteomes" id="UP001597221"/>
    </source>
</evidence>
<gene>
    <name evidence="1" type="ORF">ACFSBH_17305</name>
</gene>
<dbReference type="Proteomes" id="UP001597221">
    <property type="component" value="Unassembled WGS sequence"/>
</dbReference>
<keyword evidence="2" id="KW-1185">Reference proteome</keyword>
<proteinExistence type="predicted"/>
<dbReference type="InterPro" id="IPR017946">
    <property type="entry name" value="PLC-like_Pdiesterase_TIM-brl"/>
</dbReference>
<organism evidence="1 2">
    <name type="scientific">Oceanobacillus luteolus</name>
    <dbReference type="NCBI Taxonomy" id="1274358"/>
    <lineage>
        <taxon>Bacteria</taxon>
        <taxon>Bacillati</taxon>
        <taxon>Bacillota</taxon>
        <taxon>Bacilli</taxon>
        <taxon>Bacillales</taxon>
        <taxon>Bacillaceae</taxon>
        <taxon>Oceanobacillus</taxon>
    </lineage>
</organism>